<feature type="domain" description="Reverse transcriptase zinc-binding" evidence="2">
    <location>
        <begin position="70"/>
        <end position="158"/>
    </location>
</feature>
<sequence length="340" mass="37839">MERKREKNTLPGLESLRVTDLLQLIGSAWDVDLIDGLMVPSDIIRILQIPVSLFHTRDRLIWHYEKHGTYTVNSAYRLAFNMFESTRYLVVDGPWLKLWNSTLPPKLKILFGAVFVALPTRCRLAERGCMVLTSCVRCGGQENVDHVFLSCTIVVAIWGLAGAVLPASGVIQWLSAMLHGSNSGYMENVAIILWMQLPPSLRQDPVGSWSPPLARAFKCNVDSASFSAQQQTEFANVLRDARGSFIKAFSGSCPALLYPRLAEVFTVREALSWLKSEDYLQVILEDVFSKSHVLLASKVFQSGRSQACTSPVSCEFVYSTIPACLFDGLHSEGMLNSDVE</sequence>
<dbReference type="Pfam" id="PF13966">
    <property type="entry name" value="zf-RVT"/>
    <property type="match status" value="1"/>
</dbReference>
<organism evidence="3 4">
    <name type="scientific">Gossypium arboreum</name>
    <name type="common">Tree cotton</name>
    <name type="synonym">Gossypium nanking</name>
    <dbReference type="NCBI Taxonomy" id="29729"/>
    <lineage>
        <taxon>Eukaryota</taxon>
        <taxon>Viridiplantae</taxon>
        <taxon>Streptophyta</taxon>
        <taxon>Embryophyta</taxon>
        <taxon>Tracheophyta</taxon>
        <taxon>Spermatophyta</taxon>
        <taxon>Magnoliopsida</taxon>
        <taxon>eudicotyledons</taxon>
        <taxon>Gunneridae</taxon>
        <taxon>Pentapetalae</taxon>
        <taxon>rosids</taxon>
        <taxon>malvids</taxon>
        <taxon>Malvales</taxon>
        <taxon>Malvaceae</taxon>
        <taxon>Malvoideae</taxon>
        <taxon>Gossypium</taxon>
    </lineage>
</organism>
<dbReference type="EMBL" id="JARKNE010000010">
    <property type="protein sequence ID" value="KAK5794961.1"/>
    <property type="molecule type" value="Genomic_DNA"/>
</dbReference>
<proteinExistence type="predicted"/>
<evidence type="ECO:0000313" key="3">
    <source>
        <dbReference type="EMBL" id="KAK5794961.1"/>
    </source>
</evidence>
<feature type="transmembrane region" description="Helical" evidence="1">
    <location>
        <begin position="147"/>
        <end position="174"/>
    </location>
</feature>
<evidence type="ECO:0000256" key="1">
    <source>
        <dbReference type="SAM" id="Phobius"/>
    </source>
</evidence>
<reference evidence="3 4" key="1">
    <citation type="submission" date="2023-03" db="EMBL/GenBank/DDBJ databases">
        <title>WGS of Gossypium arboreum.</title>
        <authorList>
            <person name="Yu D."/>
        </authorList>
    </citation>
    <scope>NUCLEOTIDE SEQUENCE [LARGE SCALE GENOMIC DNA]</scope>
    <source>
        <tissue evidence="3">Leaf</tissue>
    </source>
</reference>
<accession>A0ABR0NK36</accession>
<protein>
    <recommendedName>
        <fullName evidence="2">Reverse transcriptase zinc-binding domain-containing protein</fullName>
    </recommendedName>
</protein>
<comment type="caution">
    <text evidence="3">The sequence shown here is derived from an EMBL/GenBank/DDBJ whole genome shotgun (WGS) entry which is preliminary data.</text>
</comment>
<gene>
    <name evidence="3" type="ORF">PVK06_036215</name>
</gene>
<evidence type="ECO:0000259" key="2">
    <source>
        <dbReference type="Pfam" id="PF13966"/>
    </source>
</evidence>
<keyword evidence="4" id="KW-1185">Reference proteome</keyword>
<dbReference type="Proteomes" id="UP001358586">
    <property type="component" value="Chromosome 10"/>
</dbReference>
<keyword evidence="1" id="KW-1133">Transmembrane helix</keyword>
<evidence type="ECO:0000313" key="4">
    <source>
        <dbReference type="Proteomes" id="UP001358586"/>
    </source>
</evidence>
<dbReference type="InterPro" id="IPR026960">
    <property type="entry name" value="RVT-Znf"/>
</dbReference>
<keyword evidence="1" id="KW-0472">Membrane</keyword>
<name>A0ABR0NK36_GOSAR</name>
<keyword evidence="1" id="KW-0812">Transmembrane</keyword>